<reference evidence="1" key="1">
    <citation type="journal article" date="2020" name="Stud. Mycol.">
        <title>101 Dothideomycetes genomes: a test case for predicting lifestyles and emergence of pathogens.</title>
        <authorList>
            <person name="Haridas S."/>
            <person name="Albert R."/>
            <person name="Binder M."/>
            <person name="Bloem J."/>
            <person name="Labutti K."/>
            <person name="Salamov A."/>
            <person name="Andreopoulos B."/>
            <person name="Baker S."/>
            <person name="Barry K."/>
            <person name="Bills G."/>
            <person name="Bluhm B."/>
            <person name="Cannon C."/>
            <person name="Castanera R."/>
            <person name="Culley D."/>
            <person name="Daum C."/>
            <person name="Ezra D."/>
            <person name="Gonzalez J."/>
            <person name="Henrissat B."/>
            <person name="Kuo A."/>
            <person name="Liang C."/>
            <person name="Lipzen A."/>
            <person name="Lutzoni F."/>
            <person name="Magnuson J."/>
            <person name="Mondo S."/>
            <person name="Nolan M."/>
            <person name="Ohm R."/>
            <person name="Pangilinan J."/>
            <person name="Park H.-J."/>
            <person name="Ramirez L."/>
            <person name="Alfaro M."/>
            <person name="Sun H."/>
            <person name="Tritt A."/>
            <person name="Yoshinaga Y."/>
            <person name="Zwiers L.-H."/>
            <person name="Turgeon B."/>
            <person name="Goodwin S."/>
            <person name="Spatafora J."/>
            <person name="Crous P."/>
            <person name="Grigoriev I."/>
        </authorList>
    </citation>
    <scope>NUCLEOTIDE SEQUENCE</scope>
    <source>
        <strain evidence="1">CBS 525.71</strain>
    </source>
</reference>
<evidence type="ECO:0000313" key="2">
    <source>
        <dbReference type="Proteomes" id="UP000799754"/>
    </source>
</evidence>
<accession>A0ACB6SGH2</accession>
<comment type="caution">
    <text evidence="1">The sequence shown here is derived from an EMBL/GenBank/DDBJ whole genome shotgun (WGS) entry which is preliminary data.</text>
</comment>
<dbReference type="Proteomes" id="UP000799754">
    <property type="component" value="Unassembled WGS sequence"/>
</dbReference>
<protein>
    <submittedName>
        <fullName evidence="1">Uncharacterized protein</fullName>
    </submittedName>
</protein>
<gene>
    <name evidence="1" type="ORF">BU25DRAFT_2790</name>
</gene>
<evidence type="ECO:0000313" key="1">
    <source>
        <dbReference type="EMBL" id="KAF2633266.1"/>
    </source>
</evidence>
<organism evidence="1 2">
    <name type="scientific">Macroventuria anomochaeta</name>
    <dbReference type="NCBI Taxonomy" id="301207"/>
    <lineage>
        <taxon>Eukaryota</taxon>
        <taxon>Fungi</taxon>
        <taxon>Dikarya</taxon>
        <taxon>Ascomycota</taxon>
        <taxon>Pezizomycotina</taxon>
        <taxon>Dothideomycetes</taxon>
        <taxon>Pleosporomycetidae</taxon>
        <taxon>Pleosporales</taxon>
        <taxon>Pleosporineae</taxon>
        <taxon>Didymellaceae</taxon>
        <taxon>Macroventuria</taxon>
    </lineage>
</organism>
<name>A0ACB6SGH2_9PLEO</name>
<dbReference type="EMBL" id="MU006701">
    <property type="protein sequence ID" value="KAF2633266.1"/>
    <property type="molecule type" value="Genomic_DNA"/>
</dbReference>
<keyword evidence="2" id="KW-1185">Reference proteome</keyword>
<proteinExistence type="predicted"/>
<sequence>MLAVNDLNQRLNHIRQSTRESAVRSAGTRTPRPTPDCFILLIGAFDVFLVLVLSTSLLTYVTVSIGPYRTQLPLVGLLWTSTFQGQYISSSPS</sequence>